<dbReference type="Gene3D" id="3.40.190.290">
    <property type="match status" value="1"/>
</dbReference>
<dbReference type="GO" id="GO:0000976">
    <property type="term" value="F:transcription cis-regulatory region binding"/>
    <property type="evidence" value="ECO:0007669"/>
    <property type="project" value="TreeGrafter"/>
</dbReference>
<dbReference type="PANTHER" id="PTHR30126:SF40">
    <property type="entry name" value="HTH-TYPE TRANSCRIPTIONAL REGULATOR GLTR"/>
    <property type="match status" value="1"/>
</dbReference>
<dbReference type="SUPFAM" id="SSF53850">
    <property type="entry name" value="Periplasmic binding protein-like II"/>
    <property type="match status" value="1"/>
</dbReference>
<comment type="similarity">
    <text evidence="1">Belongs to the LysR transcriptional regulatory family.</text>
</comment>
<keyword evidence="7" id="KW-1185">Reference proteome</keyword>
<dbReference type="PROSITE" id="PS50931">
    <property type="entry name" value="HTH_LYSR"/>
    <property type="match status" value="1"/>
</dbReference>
<dbReference type="InterPro" id="IPR036390">
    <property type="entry name" value="WH_DNA-bd_sf"/>
</dbReference>
<evidence type="ECO:0000259" key="5">
    <source>
        <dbReference type="PROSITE" id="PS50931"/>
    </source>
</evidence>
<evidence type="ECO:0000256" key="4">
    <source>
        <dbReference type="ARBA" id="ARBA00023163"/>
    </source>
</evidence>
<protein>
    <submittedName>
        <fullName evidence="6">LysR family transcriptional regulator</fullName>
    </submittedName>
</protein>
<gene>
    <name evidence="6" type="ORF">FPZ45_05720</name>
</gene>
<proteinExistence type="inferred from homology"/>
<dbReference type="Pfam" id="PF03466">
    <property type="entry name" value="LysR_substrate"/>
    <property type="match status" value="1"/>
</dbReference>
<dbReference type="PANTHER" id="PTHR30126">
    <property type="entry name" value="HTH-TYPE TRANSCRIPTIONAL REGULATOR"/>
    <property type="match status" value="1"/>
</dbReference>
<evidence type="ECO:0000313" key="6">
    <source>
        <dbReference type="EMBL" id="TVY01943.1"/>
    </source>
</evidence>
<name>A0A559JQ12_9BACL</name>
<dbReference type="CDD" id="cd08442">
    <property type="entry name" value="PBP2_YofA_SoxR_like"/>
    <property type="match status" value="1"/>
</dbReference>
<dbReference type="InterPro" id="IPR005119">
    <property type="entry name" value="LysR_subst-bd"/>
</dbReference>
<comment type="caution">
    <text evidence="6">The sequence shown here is derived from an EMBL/GenBank/DDBJ whole genome shotgun (WGS) entry which is preliminary data.</text>
</comment>
<dbReference type="SUPFAM" id="SSF46785">
    <property type="entry name" value="Winged helix' DNA-binding domain"/>
    <property type="match status" value="1"/>
</dbReference>
<dbReference type="RefSeq" id="WP_144699345.1">
    <property type="nucleotide sequence ID" value="NZ_VNJJ01000003.1"/>
</dbReference>
<organism evidence="6 7">
    <name type="scientific">Cohnella terricola</name>
    <dbReference type="NCBI Taxonomy" id="1289167"/>
    <lineage>
        <taxon>Bacteria</taxon>
        <taxon>Bacillati</taxon>
        <taxon>Bacillota</taxon>
        <taxon>Bacilli</taxon>
        <taxon>Bacillales</taxon>
        <taxon>Paenibacillaceae</taxon>
        <taxon>Cohnella</taxon>
    </lineage>
</organism>
<reference evidence="6 7" key="1">
    <citation type="submission" date="2019-07" db="EMBL/GenBank/DDBJ databases">
        <authorList>
            <person name="Kim J."/>
        </authorList>
    </citation>
    <scope>NUCLEOTIDE SEQUENCE [LARGE SCALE GENOMIC DNA]</scope>
    <source>
        <strain evidence="6 7">G13</strain>
    </source>
</reference>
<evidence type="ECO:0000256" key="2">
    <source>
        <dbReference type="ARBA" id="ARBA00023015"/>
    </source>
</evidence>
<evidence type="ECO:0000313" key="7">
    <source>
        <dbReference type="Proteomes" id="UP000316330"/>
    </source>
</evidence>
<dbReference type="Pfam" id="PF00126">
    <property type="entry name" value="HTH_1"/>
    <property type="match status" value="1"/>
</dbReference>
<dbReference type="AlphaFoldDB" id="A0A559JQ12"/>
<dbReference type="EMBL" id="VNJJ01000003">
    <property type="protein sequence ID" value="TVY01943.1"/>
    <property type="molecule type" value="Genomic_DNA"/>
</dbReference>
<dbReference type="OrthoDB" id="8479357at2"/>
<accession>A0A559JQ12</accession>
<dbReference type="GO" id="GO:0003700">
    <property type="term" value="F:DNA-binding transcription factor activity"/>
    <property type="evidence" value="ECO:0007669"/>
    <property type="project" value="InterPro"/>
</dbReference>
<keyword evidence="2" id="KW-0805">Transcription regulation</keyword>
<dbReference type="Proteomes" id="UP000316330">
    <property type="component" value="Unassembled WGS sequence"/>
</dbReference>
<keyword evidence="3" id="KW-0238">DNA-binding</keyword>
<dbReference type="InterPro" id="IPR000847">
    <property type="entry name" value="LysR_HTH_N"/>
</dbReference>
<evidence type="ECO:0000256" key="1">
    <source>
        <dbReference type="ARBA" id="ARBA00009437"/>
    </source>
</evidence>
<feature type="domain" description="HTH lysR-type" evidence="5">
    <location>
        <begin position="1"/>
        <end position="58"/>
    </location>
</feature>
<keyword evidence="4" id="KW-0804">Transcription</keyword>
<sequence>MESQDMRIFRAVAREGTITKAAERLGYVQSNVTARIRQLEADLETALFYRHNRGMTLTSSGKMLLGYADKIVGLLEEATTALSSATEPSGPLAIGSTQTAAAVRLPKLLAAYHERFPNVRLSVTAGHTQAMIEKVLRHELDGAFIGFTNTHPELRSVPAFEEELTIVTPPAVADLSEALTKPILVFTKGCSYRVILEEWLAASGNSDALTMEFGTLEAIVGGVSAGLGITLMPVSVVNKQLIEGSLKSFFLPEPYRKMKTEFVMRKDSFVGKPLLAFLELLQKR</sequence>
<dbReference type="FunFam" id="1.10.10.10:FF:000001">
    <property type="entry name" value="LysR family transcriptional regulator"/>
    <property type="match status" value="1"/>
</dbReference>
<dbReference type="Gene3D" id="1.10.10.10">
    <property type="entry name" value="Winged helix-like DNA-binding domain superfamily/Winged helix DNA-binding domain"/>
    <property type="match status" value="1"/>
</dbReference>
<dbReference type="InterPro" id="IPR036388">
    <property type="entry name" value="WH-like_DNA-bd_sf"/>
</dbReference>
<evidence type="ECO:0000256" key="3">
    <source>
        <dbReference type="ARBA" id="ARBA00023125"/>
    </source>
</evidence>